<feature type="transmembrane region" description="Helical" evidence="1">
    <location>
        <begin position="7"/>
        <end position="26"/>
    </location>
</feature>
<dbReference type="Proteomes" id="UP000507954">
    <property type="component" value="Unassembled WGS sequence"/>
</dbReference>
<proteinExistence type="predicted"/>
<evidence type="ECO:0000313" key="3">
    <source>
        <dbReference type="EMBL" id="VTZ64471.1"/>
    </source>
</evidence>
<evidence type="ECO:0000313" key="4">
    <source>
        <dbReference type="Proteomes" id="UP001190825"/>
    </source>
</evidence>
<organism evidence="3">
    <name type="scientific">Sinorhizobium medicae</name>
    <dbReference type="NCBI Taxonomy" id="110321"/>
    <lineage>
        <taxon>Bacteria</taxon>
        <taxon>Pseudomonadati</taxon>
        <taxon>Pseudomonadota</taxon>
        <taxon>Alphaproteobacteria</taxon>
        <taxon>Hyphomicrobiales</taxon>
        <taxon>Rhizobiaceae</taxon>
        <taxon>Sinorhizobium/Ensifer group</taxon>
        <taxon>Sinorhizobium</taxon>
    </lineage>
</organism>
<name>A0A508X6A9_9HYPH</name>
<reference evidence="3" key="3">
    <citation type="submission" date="2019-06" db="EMBL/GenBank/DDBJ databases">
        <authorList>
            <person name="Le Quere A."/>
            <person name="Colella S."/>
        </authorList>
    </citation>
    <scope>NUCLEOTIDE SEQUENCE</scope>
    <source>
        <strain evidence="3">EmedicaeMD41</strain>
    </source>
</reference>
<dbReference type="EMBL" id="NBUC01000001">
    <property type="protein sequence ID" value="PLU10049.1"/>
    <property type="molecule type" value="Genomic_DNA"/>
</dbReference>
<dbReference type="Proteomes" id="UP001190825">
    <property type="component" value="Unassembled WGS sequence"/>
</dbReference>
<keyword evidence="4" id="KW-1185">Reference proteome</keyword>
<keyword evidence="1" id="KW-0812">Transmembrane</keyword>
<reference evidence="2 4" key="2">
    <citation type="journal article" date="2018" name="FEMS Microbiol. Ecol.">
        <title>Co-invading symbiotic mutualists of Medicago polymorpha retain high ancestral diversity and contain diverse accessory genomes.</title>
        <authorList>
            <person name="Porter S.S."/>
            <person name="Faber-Hammond J.J."/>
            <person name="Friesen M.L."/>
        </authorList>
    </citation>
    <scope>NUCLEOTIDE SEQUENCE [LARGE SCALE GENOMIC DNA]</scope>
    <source>
        <strain evidence="2 4">Str16</strain>
    </source>
</reference>
<protein>
    <submittedName>
        <fullName evidence="2">Exopeptide</fullName>
    </submittedName>
</protein>
<keyword evidence="1" id="KW-0472">Membrane</keyword>
<accession>A0A508X6A9</accession>
<keyword evidence="1" id="KW-1133">Transmembrane helix</keyword>
<evidence type="ECO:0000256" key="1">
    <source>
        <dbReference type="SAM" id="Phobius"/>
    </source>
</evidence>
<dbReference type="RefSeq" id="WP_012061768.1">
    <property type="nucleotide sequence ID" value="NZ_ATYC01000008.1"/>
</dbReference>
<reference evidence="2" key="1">
    <citation type="submission" date="2017-04" db="EMBL/GenBank/DDBJ databases">
        <authorList>
            <person name="Porter S."/>
            <person name="Friesen M.L."/>
            <person name="Faber-Hammond J."/>
        </authorList>
    </citation>
    <scope>NUCLEOTIDE SEQUENCE</scope>
    <source>
        <strain evidence="2">Str16</strain>
    </source>
</reference>
<dbReference type="AlphaFoldDB" id="A0A508X6A9"/>
<gene>
    <name evidence="2" type="ORF">BMJ33_00180</name>
    <name evidence="3" type="ORF">EMEDMD4_600017</name>
</gene>
<sequence>MDKAGVAFLVLICVLIAIVVSILWFVPENEVPPDVPEVVPQTPLR</sequence>
<evidence type="ECO:0000313" key="2">
    <source>
        <dbReference type="EMBL" id="PLU10049.1"/>
    </source>
</evidence>
<dbReference type="EMBL" id="CABFNB010000129">
    <property type="protein sequence ID" value="VTZ64471.1"/>
    <property type="molecule type" value="Genomic_DNA"/>
</dbReference>